<keyword evidence="2" id="KW-1185">Reference proteome</keyword>
<organism evidence="1 2">
    <name type="scientific">Citrullus colocynthis</name>
    <name type="common">colocynth</name>
    <dbReference type="NCBI Taxonomy" id="252529"/>
    <lineage>
        <taxon>Eukaryota</taxon>
        <taxon>Viridiplantae</taxon>
        <taxon>Streptophyta</taxon>
        <taxon>Embryophyta</taxon>
        <taxon>Tracheophyta</taxon>
        <taxon>Spermatophyta</taxon>
        <taxon>Magnoliopsida</taxon>
        <taxon>eudicotyledons</taxon>
        <taxon>Gunneridae</taxon>
        <taxon>Pentapetalae</taxon>
        <taxon>rosids</taxon>
        <taxon>fabids</taxon>
        <taxon>Cucurbitales</taxon>
        <taxon>Cucurbitaceae</taxon>
        <taxon>Benincaseae</taxon>
        <taxon>Citrullus</taxon>
    </lineage>
</organism>
<gene>
    <name evidence="1" type="ORF">CITCOLO1_LOCUS12673</name>
</gene>
<name>A0ABP0YM72_9ROSI</name>
<reference evidence="1 2" key="1">
    <citation type="submission" date="2024-03" db="EMBL/GenBank/DDBJ databases">
        <authorList>
            <person name="Gkanogiannis A."/>
            <person name="Becerra Lopez-Lavalle L."/>
        </authorList>
    </citation>
    <scope>NUCLEOTIDE SEQUENCE [LARGE SCALE GENOMIC DNA]</scope>
</reference>
<sequence>MRKVIRTHTCPSRLIGQLKTRSFLQDYDAARSARYRTGKLRAGTVAARMEIANASAGVTLGDGSLARASNGLAALLASALLNNQRLAQARRSLTFKPAGFGQLLPISAEL</sequence>
<dbReference type="Proteomes" id="UP001642487">
    <property type="component" value="Chromosome 4"/>
</dbReference>
<proteinExistence type="predicted"/>
<dbReference type="EMBL" id="OZ021738">
    <property type="protein sequence ID" value="CAK9320621.1"/>
    <property type="molecule type" value="Genomic_DNA"/>
</dbReference>
<accession>A0ABP0YM72</accession>
<evidence type="ECO:0000313" key="1">
    <source>
        <dbReference type="EMBL" id="CAK9320621.1"/>
    </source>
</evidence>
<protein>
    <submittedName>
        <fullName evidence="1">Uncharacterized protein</fullName>
    </submittedName>
</protein>
<evidence type="ECO:0000313" key="2">
    <source>
        <dbReference type="Proteomes" id="UP001642487"/>
    </source>
</evidence>